<evidence type="ECO:0000256" key="1">
    <source>
        <dbReference type="SAM" id="Coils"/>
    </source>
</evidence>
<dbReference type="AlphaFoldDB" id="A0AA39XHP9"/>
<organism evidence="2 3">
    <name type="scientific">Immersiella caudata</name>
    <dbReference type="NCBI Taxonomy" id="314043"/>
    <lineage>
        <taxon>Eukaryota</taxon>
        <taxon>Fungi</taxon>
        <taxon>Dikarya</taxon>
        <taxon>Ascomycota</taxon>
        <taxon>Pezizomycotina</taxon>
        <taxon>Sordariomycetes</taxon>
        <taxon>Sordariomycetidae</taxon>
        <taxon>Sordariales</taxon>
        <taxon>Lasiosphaeriaceae</taxon>
        <taxon>Immersiella</taxon>
    </lineage>
</organism>
<sequence>LQNPTFDQIVQCIADIRDRDAKCFVTFDWPEEQEQLDNLASRLDDRLHQLDIIAPQRLEYNFPSKTICLDMAETPLHSQYGFLTLLLFWLAIDHSILATQDAASRLLLKTIINFSTQRLAVKGKLWKQADWGLGPATDHLPSLACEVSFGQTWENVQAKMVQYIKSSTGKIKTGIIFNIEYPKANKVTVSLYAEVLYDDDVDEQPTGQIDLYLSDLTGSDLPLCYCRPPSDRRDAGILRFPQITVTYYQLRDAFLKARNIHRGEACCDDYAQESHSEEIARRITEEVAQRMAEKDDKIGEVEHKMAEMERERAKEKAEMARCMAEMERERAEMERERAKEKAEMALMRRKMDEVAERAEKKNKVV</sequence>
<evidence type="ECO:0000313" key="2">
    <source>
        <dbReference type="EMBL" id="KAK0633895.1"/>
    </source>
</evidence>
<accession>A0AA39XHP9</accession>
<keyword evidence="3" id="KW-1185">Reference proteome</keyword>
<proteinExistence type="predicted"/>
<reference evidence="2" key="1">
    <citation type="submission" date="2023-06" db="EMBL/GenBank/DDBJ databases">
        <title>Genome-scale phylogeny and comparative genomics of the fungal order Sordariales.</title>
        <authorList>
            <consortium name="Lawrence Berkeley National Laboratory"/>
            <person name="Hensen N."/>
            <person name="Bonometti L."/>
            <person name="Westerberg I."/>
            <person name="Brannstrom I.O."/>
            <person name="Guillou S."/>
            <person name="Cros-Aarteil S."/>
            <person name="Calhoun S."/>
            <person name="Haridas S."/>
            <person name="Kuo A."/>
            <person name="Mondo S."/>
            <person name="Pangilinan J."/>
            <person name="Riley R."/>
            <person name="Labutti K."/>
            <person name="Andreopoulos B."/>
            <person name="Lipzen A."/>
            <person name="Chen C."/>
            <person name="Yanf M."/>
            <person name="Daum C."/>
            <person name="Ng V."/>
            <person name="Clum A."/>
            <person name="Steindorff A."/>
            <person name="Ohm R."/>
            <person name="Martin F."/>
            <person name="Silar P."/>
            <person name="Natvig D."/>
            <person name="Lalanne C."/>
            <person name="Gautier V."/>
            <person name="Ament-Velasquez S.L."/>
            <person name="Kruys A."/>
            <person name="Hutchinson M.I."/>
            <person name="Powell A.J."/>
            <person name="Barry K."/>
            <person name="Miller A.N."/>
            <person name="Grigoriev I.V."/>
            <person name="Debuchy R."/>
            <person name="Gladieux P."/>
            <person name="Thoren M.H."/>
            <person name="Johannesson H."/>
        </authorList>
    </citation>
    <scope>NUCLEOTIDE SEQUENCE</scope>
    <source>
        <strain evidence="2">CBS 606.72</strain>
    </source>
</reference>
<protein>
    <submittedName>
        <fullName evidence="2">Uncharacterized protein</fullName>
    </submittedName>
</protein>
<evidence type="ECO:0000313" key="3">
    <source>
        <dbReference type="Proteomes" id="UP001175000"/>
    </source>
</evidence>
<dbReference type="EMBL" id="JAULSU010000001">
    <property type="protein sequence ID" value="KAK0633895.1"/>
    <property type="molecule type" value="Genomic_DNA"/>
</dbReference>
<gene>
    <name evidence="2" type="ORF">B0T14DRAFT_415449</name>
</gene>
<comment type="caution">
    <text evidence="2">The sequence shown here is derived from an EMBL/GenBank/DDBJ whole genome shotgun (WGS) entry which is preliminary data.</text>
</comment>
<dbReference type="Proteomes" id="UP001175000">
    <property type="component" value="Unassembled WGS sequence"/>
</dbReference>
<feature type="coiled-coil region" evidence="1">
    <location>
        <begin position="291"/>
        <end position="357"/>
    </location>
</feature>
<keyword evidence="1" id="KW-0175">Coiled coil</keyword>
<name>A0AA39XHP9_9PEZI</name>
<feature type="non-terminal residue" evidence="2">
    <location>
        <position position="365"/>
    </location>
</feature>